<dbReference type="EC" id="1.1.1.219" evidence="3"/>
<dbReference type="Proteomes" id="UP000054498">
    <property type="component" value="Unassembled WGS sequence"/>
</dbReference>
<dbReference type="KEGG" id="mng:MNEG_0982"/>
<dbReference type="GO" id="GO:0045552">
    <property type="term" value="F:dihydroflavanol 4-reductase activity"/>
    <property type="evidence" value="ECO:0007669"/>
    <property type="project" value="UniProtKB-EC"/>
</dbReference>
<dbReference type="Pfam" id="PF01370">
    <property type="entry name" value="Epimerase"/>
    <property type="match status" value="1"/>
</dbReference>
<protein>
    <submittedName>
        <fullName evidence="3">Heme peroxidase-related protein</fullName>
        <ecNumber evidence="3">1.1.1.219</ecNumber>
    </submittedName>
</protein>
<dbReference type="PANTHER" id="PTHR10366">
    <property type="entry name" value="NAD DEPENDENT EPIMERASE/DEHYDRATASE"/>
    <property type="match status" value="1"/>
</dbReference>
<dbReference type="InterPro" id="IPR036291">
    <property type="entry name" value="NAD(P)-bd_dom_sf"/>
</dbReference>
<dbReference type="GO" id="GO:0004601">
    <property type="term" value="F:peroxidase activity"/>
    <property type="evidence" value="ECO:0007669"/>
    <property type="project" value="UniProtKB-KW"/>
</dbReference>
<evidence type="ECO:0000256" key="1">
    <source>
        <dbReference type="ARBA" id="ARBA00023002"/>
    </source>
</evidence>
<sequence length="438" mass="47704">MEAVTKPLELRVPLCAAEHEAAKRTVCVTGASGYVAAFVVQRLLAAGHTVHAAVRSRAKAQFLTRLPGAGKHLRVFEGCDLLVPGSFDAAVAGCDCVMHTASPFAIGVRADKVQETLIKPAVEGTRNVLDSVNRTPSVGRVVLTSSITAVLSYPIPGRTYTEADWNDQASGQGQLCCLAVHATDSEYAYELSKTLAEKAAWEAAGAQGRWDLVALLPGLVFGPPMDFGHSTAQSVHVMRRMLRGDMSVGYPEYLLKAVDVRDVAKAHAMAMITPGAHGRYLLTPHDFSFGHVKRIIAAGPLGKDRGIVRRLPSEPLFKRLLWLIADLINIERYRIYQMYGVELHTDGSRCERDLGMTSWVPDAEMYNQMAATMIVMGMCKWMEPLKYAPLCAADSLAPAAYDGPWRGSCWDSCCCIVADASQRAILGSYEVHNEVKPR</sequence>
<keyword evidence="1 3" id="KW-0560">Oxidoreductase</keyword>
<feature type="domain" description="NAD-dependent epimerase/dehydratase" evidence="2">
    <location>
        <begin position="26"/>
        <end position="273"/>
    </location>
</feature>
<proteinExistence type="predicted"/>
<dbReference type="InterPro" id="IPR001509">
    <property type="entry name" value="Epimerase_deHydtase"/>
</dbReference>
<dbReference type="GeneID" id="25727100"/>
<evidence type="ECO:0000313" key="3">
    <source>
        <dbReference type="EMBL" id="KIZ06972.1"/>
    </source>
</evidence>
<dbReference type="PANTHER" id="PTHR10366:SF852">
    <property type="entry name" value="CINNAMOYL-COA REDUCTASE CAD2"/>
    <property type="match status" value="1"/>
</dbReference>
<dbReference type="InterPro" id="IPR050425">
    <property type="entry name" value="NAD(P)_dehydrat-like"/>
</dbReference>
<reference evidence="3 4" key="1">
    <citation type="journal article" date="2013" name="BMC Genomics">
        <title>Reconstruction of the lipid metabolism for the microalga Monoraphidium neglectum from its genome sequence reveals characteristics suitable for biofuel production.</title>
        <authorList>
            <person name="Bogen C."/>
            <person name="Al-Dilaimi A."/>
            <person name="Albersmeier A."/>
            <person name="Wichmann J."/>
            <person name="Grundmann M."/>
            <person name="Rupp O."/>
            <person name="Lauersen K.J."/>
            <person name="Blifernez-Klassen O."/>
            <person name="Kalinowski J."/>
            <person name="Goesmann A."/>
            <person name="Mussgnug J.H."/>
            <person name="Kruse O."/>
        </authorList>
    </citation>
    <scope>NUCLEOTIDE SEQUENCE [LARGE SCALE GENOMIC DNA]</scope>
    <source>
        <strain evidence="3 4">SAG 48.87</strain>
    </source>
</reference>
<dbReference type="SUPFAM" id="SSF51735">
    <property type="entry name" value="NAD(P)-binding Rossmann-fold domains"/>
    <property type="match status" value="1"/>
</dbReference>
<accession>A0A0D2N3M3</accession>
<name>A0A0D2N3M3_9CHLO</name>
<dbReference type="AlphaFoldDB" id="A0A0D2N3M3"/>
<organism evidence="3 4">
    <name type="scientific">Monoraphidium neglectum</name>
    <dbReference type="NCBI Taxonomy" id="145388"/>
    <lineage>
        <taxon>Eukaryota</taxon>
        <taxon>Viridiplantae</taxon>
        <taxon>Chlorophyta</taxon>
        <taxon>core chlorophytes</taxon>
        <taxon>Chlorophyceae</taxon>
        <taxon>CS clade</taxon>
        <taxon>Sphaeropleales</taxon>
        <taxon>Selenastraceae</taxon>
        <taxon>Monoraphidium</taxon>
    </lineage>
</organism>
<keyword evidence="3" id="KW-0575">Peroxidase</keyword>
<gene>
    <name evidence="3" type="ORF">MNEG_0982</name>
</gene>
<keyword evidence="4" id="KW-1185">Reference proteome</keyword>
<dbReference type="STRING" id="145388.A0A0D2N3M3"/>
<dbReference type="RefSeq" id="XP_013905991.1">
    <property type="nucleotide sequence ID" value="XM_014050537.1"/>
</dbReference>
<evidence type="ECO:0000259" key="2">
    <source>
        <dbReference type="Pfam" id="PF01370"/>
    </source>
</evidence>
<dbReference type="OrthoDB" id="2735536at2759"/>
<dbReference type="FunFam" id="3.40.50.720:FF:000085">
    <property type="entry name" value="Dihydroflavonol reductase"/>
    <property type="match status" value="1"/>
</dbReference>
<evidence type="ECO:0000313" key="4">
    <source>
        <dbReference type="Proteomes" id="UP000054498"/>
    </source>
</evidence>
<dbReference type="Gene3D" id="3.40.50.720">
    <property type="entry name" value="NAD(P)-binding Rossmann-like Domain"/>
    <property type="match status" value="1"/>
</dbReference>
<dbReference type="EMBL" id="KK100310">
    <property type="protein sequence ID" value="KIZ06972.1"/>
    <property type="molecule type" value="Genomic_DNA"/>
</dbReference>